<name>A0AAD8A3E6_DIPPU</name>
<evidence type="ECO:0000313" key="2">
    <source>
        <dbReference type="Proteomes" id="UP001233999"/>
    </source>
</evidence>
<accession>A0AAD8A3E6</accession>
<evidence type="ECO:0000313" key="1">
    <source>
        <dbReference type="EMBL" id="KAJ9591681.1"/>
    </source>
</evidence>
<gene>
    <name evidence="1" type="ORF">L9F63_001768</name>
</gene>
<dbReference type="AlphaFoldDB" id="A0AAD8A3E6"/>
<organism evidence="1 2">
    <name type="scientific">Diploptera punctata</name>
    <name type="common">Pacific beetle cockroach</name>
    <dbReference type="NCBI Taxonomy" id="6984"/>
    <lineage>
        <taxon>Eukaryota</taxon>
        <taxon>Metazoa</taxon>
        <taxon>Ecdysozoa</taxon>
        <taxon>Arthropoda</taxon>
        <taxon>Hexapoda</taxon>
        <taxon>Insecta</taxon>
        <taxon>Pterygota</taxon>
        <taxon>Neoptera</taxon>
        <taxon>Polyneoptera</taxon>
        <taxon>Dictyoptera</taxon>
        <taxon>Blattodea</taxon>
        <taxon>Blaberoidea</taxon>
        <taxon>Blaberidae</taxon>
        <taxon>Diplopterinae</taxon>
        <taxon>Diploptera</taxon>
    </lineage>
</organism>
<feature type="non-terminal residue" evidence="1">
    <location>
        <position position="1"/>
    </location>
</feature>
<reference evidence="1" key="2">
    <citation type="submission" date="2023-05" db="EMBL/GenBank/DDBJ databases">
        <authorList>
            <person name="Fouks B."/>
        </authorList>
    </citation>
    <scope>NUCLEOTIDE SEQUENCE</scope>
    <source>
        <strain evidence="1">Stay&amp;Tobe</strain>
        <tissue evidence="1">Testes</tissue>
    </source>
</reference>
<dbReference type="Proteomes" id="UP001233999">
    <property type="component" value="Unassembled WGS sequence"/>
</dbReference>
<comment type="caution">
    <text evidence="1">The sequence shown here is derived from an EMBL/GenBank/DDBJ whole genome shotgun (WGS) entry which is preliminary data.</text>
</comment>
<feature type="non-terminal residue" evidence="1">
    <location>
        <position position="73"/>
    </location>
</feature>
<keyword evidence="2" id="KW-1185">Reference proteome</keyword>
<reference evidence="1" key="1">
    <citation type="journal article" date="2023" name="IScience">
        <title>Live-bearing cockroach genome reveals convergent evolutionary mechanisms linked to viviparity in insects and beyond.</title>
        <authorList>
            <person name="Fouks B."/>
            <person name="Harrison M.C."/>
            <person name="Mikhailova A.A."/>
            <person name="Marchal E."/>
            <person name="English S."/>
            <person name="Carruthers M."/>
            <person name="Jennings E.C."/>
            <person name="Chiamaka E.L."/>
            <person name="Frigard R.A."/>
            <person name="Pippel M."/>
            <person name="Attardo G.M."/>
            <person name="Benoit J.B."/>
            <person name="Bornberg-Bauer E."/>
            <person name="Tobe S.S."/>
        </authorList>
    </citation>
    <scope>NUCLEOTIDE SEQUENCE</scope>
    <source>
        <strain evidence="1">Stay&amp;Tobe</strain>
    </source>
</reference>
<sequence length="73" mass="8546">ISSYLGKGFETWSIRAIFSQTNCSIGKHHSLYQLLSRLSILHYAGHFLNCYLYGLDRCYKIFSQTVIFKVLFF</sequence>
<protein>
    <submittedName>
        <fullName evidence="1">Uncharacterized protein</fullName>
    </submittedName>
</protein>
<dbReference type="EMBL" id="JASPKZ010003860">
    <property type="protein sequence ID" value="KAJ9591681.1"/>
    <property type="molecule type" value="Genomic_DNA"/>
</dbReference>
<proteinExistence type="predicted"/>